<evidence type="ECO:0000259" key="1">
    <source>
        <dbReference type="PROSITE" id="PS51186"/>
    </source>
</evidence>
<gene>
    <name evidence="2" type="ORF">QO231_18745</name>
</gene>
<dbReference type="Gene3D" id="3.40.630.30">
    <property type="match status" value="1"/>
</dbReference>
<evidence type="ECO:0000313" key="3">
    <source>
        <dbReference type="Proteomes" id="UP001255416"/>
    </source>
</evidence>
<dbReference type="CDD" id="cd04301">
    <property type="entry name" value="NAT_SF"/>
    <property type="match status" value="1"/>
</dbReference>
<dbReference type="Proteomes" id="UP001255416">
    <property type="component" value="Unassembled WGS sequence"/>
</dbReference>
<evidence type="ECO:0000313" key="2">
    <source>
        <dbReference type="EMBL" id="MDU9005875.1"/>
    </source>
</evidence>
<protein>
    <submittedName>
        <fullName evidence="2">GNAT family N-acetyltransferase</fullName>
        <ecNumber evidence="2">2.3.1.-</ecNumber>
    </submittedName>
</protein>
<feature type="domain" description="N-acetyltransferase" evidence="1">
    <location>
        <begin position="1"/>
        <end position="137"/>
    </location>
</feature>
<dbReference type="InterPro" id="IPR000182">
    <property type="entry name" value="GNAT_dom"/>
</dbReference>
<name>A0ABU3VIP5_9RHOB</name>
<dbReference type="EMBL" id="JASMWN010000017">
    <property type="protein sequence ID" value="MDU9005875.1"/>
    <property type="molecule type" value="Genomic_DNA"/>
</dbReference>
<dbReference type="SUPFAM" id="SSF55729">
    <property type="entry name" value="Acyl-CoA N-acyltransferases (Nat)"/>
    <property type="match status" value="1"/>
</dbReference>
<reference evidence="3" key="1">
    <citation type="submission" date="2023-05" db="EMBL/GenBank/DDBJ databases">
        <title>Sedimentitalea sp. nov. JM2-8.</title>
        <authorList>
            <person name="Huang J."/>
        </authorList>
    </citation>
    <scope>NUCLEOTIDE SEQUENCE [LARGE SCALE GENOMIC DNA]</scope>
    <source>
        <strain evidence="3">KHS03</strain>
    </source>
</reference>
<sequence length="139" mass="15164">MAPADMAEIHKAAFAQARPWSAEEFASLLDQQFCHVAGDADCFALFRVIADEAELLTIATRPKSQRQGRARACMLLWHDRARALGATQAFLDVAADNHPALALYSACGYVRSGTRTGYYPRPDGTTCDAILMSRDLSQG</sequence>
<keyword evidence="2" id="KW-0808">Transferase</keyword>
<dbReference type="EC" id="2.3.1.-" evidence="2"/>
<proteinExistence type="predicted"/>
<dbReference type="GO" id="GO:0016746">
    <property type="term" value="F:acyltransferase activity"/>
    <property type="evidence" value="ECO:0007669"/>
    <property type="project" value="UniProtKB-KW"/>
</dbReference>
<comment type="caution">
    <text evidence="2">The sequence shown here is derived from an EMBL/GenBank/DDBJ whole genome shotgun (WGS) entry which is preliminary data.</text>
</comment>
<accession>A0ABU3VIP5</accession>
<organism evidence="2 3">
    <name type="scientific">Sedimentitalea todarodis</name>
    <dbReference type="NCBI Taxonomy" id="1631240"/>
    <lineage>
        <taxon>Bacteria</taxon>
        <taxon>Pseudomonadati</taxon>
        <taxon>Pseudomonadota</taxon>
        <taxon>Alphaproteobacteria</taxon>
        <taxon>Rhodobacterales</taxon>
        <taxon>Paracoccaceae</taxon>
        <taxon>Sedimentitalea</taxon>
    </lineage>
</organism>
<dbReference type="Pfam" id="PF00583">
    <property type="entry name" value="Acetyltransf_1"/>
    <property type="match status" value="1"/>
</dbReference>
<dbReference type="PROSITE" id="PS51186">
    <property type="entry name" value="GNAT"/>
    <property type="match status" value="1"/>
</dbReference>
<dbReference type="InterPro" id="IPR016181">
    <property type="entry name" value="Acyl_CoA_acyltransferase"/>
</dbReference>
<keyword evidence="2" id="KW-0012">Acyltransferase</keyword>
<keyword evidence="3" id="KW-1185">Reference proteome</keyword>